<dbReference type="OrthoDB" id="21449at2759"/>
<name>A0A6P5YUF6_DURZI</name>
<dbReference type="KEGG" id="dzi:111294858"/>
<keyword evidence="2" id="KW-1185">Reference proteome</keyword>
<accession>A0A6P5YUF6</accession>
<reference evidence="3" key="1">
    <citation type="submission" date="2025-08" db="UniProtKB">
        <authorList>
            <consortium name="RefSeq"/>
        </authorList>
    </citation>
    <scope>IDENTIFICATION</scope>
    <source>
        <tissue evidence="3">Fruit stalk</tissue>
    </source>
</reference>
<protein>
    <submittedName>
        <fullName evidence="3">Uncharacterized protein LOC111294858</fullName>
    </submittedName>
</protein>
<gene>
    <name evidence="3" type="primary">LOC111294858</name>
</gene>
<dbReference type="PANTHER" id="PTHR46136">
    <property type="entry name" value="TRANSCRIPTION FACTOR GTE8"/>
    <property type="match status" value="1"/>
</dbReference>
<evidence type="ECO:0000256" key="1">
    <source>
        <dbReference type="SAM" id="MobiDB-lite"/>
    </source>
</evidence>
<sequence>MDQMNVSLQVLSNTKIYTQIVTKSQVTLACQIPITIENKTRVLTQQKTSLQESCSSVSKLPSLQGFMLKMKFPSSKSIKSIPASHSFDIGKQCRRSEGKKMSSAAENSKETSDGCKRGRTEVIVGGPQAKRRKMDRIVTQQRKRSSLLKTRTKHPDRVFNQHLDTKALKLFEEKVVRVPLNAGAAGNCAGLRTSQMSKSDVHGAVSALDDENVVLLPATDALSGERLLTSTFHAQMSPKKAFRAAMLKSRFADTNLKAQQQINKVLFDHVNKVDPMKMHQGEEKLERRQQEEKAKIITVEAVSKMKAEIELKKQREREREAARIALQKMEKTAGIELNLEIFEELDILSGCSLSRGNPLHRLGLFIKHEYLVGDDEEEAVEGAAKMKAEVELKKQQGREREAARIALEEKFVNEPLNVRAAENCARLTSQMNKSDVPHFDGALSALDDKNFVLVPATDAASGKRLLTPILDAKMSAKKALRAAMLKSRFADTILKAQQQINKVLLDHVNKADPVKMQQEKKKLEIRQLAEKTKIRPAEATTKMKAEVELKKQREREREAARIALQKMEKAAGIELNLEIFKELEILSGGSLSSGNPLHQLGLFIK</sequence>
<dbReference type="GeneID" id="111294858"/>
<evidence type="ECO:0000313" key="3">
    <source>
        <dbReference type="RefSeq" id="XP_022743917.1"/>
    </source>
</evidence>
<dbReference type="PANTHER" id="PTHR46136:SF19">
    <property type="entry name" value="TRANSCRIPTION FACTOR GTE12"/>
    <property type="match status" value="1"/>
</dbReference>
<evidence type="ECO:0000313" key="2">
    <source>
        <dbReference type="Proteomes" id="UP000515121"/>
    </source>
</evidence>
<dbReference type="RefSeq" id="XP_022743917.1">
    <property type="nucleotide sequence ID" value="XM_022888182.1"/>
</dbReference>
<proteinExistence type="predicted"/>
<organism evidence="2 3">
    <name type="scientific">Durio zibethinus</name>
    <name type="common">Durian</name>
    <dbReference type="NCBI Taxonomy" id="66656"/>
    <lineage>
        <taxon>Eukaryota</taxon>
        <taxon>Viridiplantae</taxon>
        <taxon>Streptophyta</taxon>
        <taxon>Embryophyta</taxon>
        <taxon>Tracheophyta</taxon>
        <taxon>Spermatophyta</taxon>
        <taxon>Magnoliopsida</taxon>
        <taxon>eudicotyledons</taxon>
        <taxon>Gunneridae</taxon>
        <taxon>Pentapetalae</taxon>
        <taxon>rosids</taxon>
        <taxon>malvids</taxon>
        <taxon>Malvales</taxon>
        <taxon>Malvaceae</taxon>
        <taxon>Helicteroideae</taxon>
        <taxon>Durio</taxon>
    </lineage>
</organism>
<dbReference type="AlphaFoldDB" id="A0A6P5YUF6"/>
<dbReference type="InterPro" id="IPR052442">
    <property type="entry name" value="Env_Response_Regulator"/>
</dbReference>
<dbReference type="Proteomes" id="UP000515121">
    <property type="component" value="Unplaced"/>
</dbReference>
<feature type="region of interest" description="Disordered" evidence="1">
    <location>
        <begin position="94"/>
        <end position="115"/>
    </location>
</feature>